<dbReference type="OrthoDB" id="1818930at2"/>
<evidence type="ECO:0000313" key="1">
    <source>
        <dbReference type="EMBL" id="AMP09926.1"/>
    </source>
</evidence>
<proteinExistence type="predicted"/>
<dbReference type="PATRIC" id="fig|279058.17.peg.2333"/>
<accession>A0A127QIU4</accession>
<name>A0A127QIU4_9BURK</name>
<dbReference type="EMBL" id="CP013235">
    <property type="protein sequence ID" value="AMP09926.1"/>
    <property type="molecule type" value="Genomic_DNA"/>
</dbReference>
<keyword evidence="2" id="KW-1185">Reference proteome</keyword>
<evidence type="ECO:0000313" key="2">
    <source>
        <dbReference type="Proteomes" id="UP000071778"/>
    </source>
</evidence>
<gene>
    <name evidence="1" type="ORF">CAter282_2172</name>
</gene>
<organism evidence="1 2">
    <name type="scientific">Collimonas arenae</name>
    <dbReference type="NCBI Taxonomy" id="279058"/>
    <lineage>
        <taxon>Bacteria</taxon>
        <taxon>Pseudomonadati</taxon>
        <taxon>Pseudomonadota</taxon>
        <taxon>Betaproteobacteria</taxon>
        <taxon>Burkholderiales</taxon>
        <taxon>Oxalobacteraceae</taxon>
        <taxon>Collimonas</taxon>
    </lineage>
</organism>
<protein>
    <submittedName>
        <fullName evidence="1">Uncharacterized protein</fullName>
    </submittedName>
</protein>
<dbReference type="AlphaFoldDB" id="A0A127QIU4"/>
<dbReference type="Proteomes" id="UP000071778">
    <property type="component" value="Chromosome"/>
</dbReference>
<sequence>MDAIEFLELWVAKKSYPANIEKDQMKSTPNVLPWKNTSCEMECNLAMGHLLMNLQPRLQVNGRVHAETYIAAVGAIAGYAAQRTLFAETPPVVGHNIHRVGTKSGEQYWFGDALNNMLMPKTEADGSRCLWSLAAGGALGAGLQPQQIPNLDAMFKHVVSTIGGANEGRSSVPAQHQAHFAARDLLKLVWPLALTCLSGKIPGAKREFGAAPIAWWSAITAQASNRPIQDVKQVLAPDVALTLLMESAIYCSKLDQSSIEST</sequence>
<reference evidence="1 2" key="1">
    <citation type="submission" date="2015-11" db="EMBL/GenBank/DDBJ databases">
        <title>Exploring the genomic traits of fungus-feeding bacterial genus Collimonas.</title>
        <authorList>
            <person name="Song C."/>
            <person name="Schmidt R."/>
            <person name="de Jager V."/>
            <person name="Krzyzanowska D."/>
            <person name="Jongedijk E."/>
            <person name="Cankar K."/>
            <person name="Beekwilder J."/>
            <person name="van Veen A."/>
            <person name="de Boer W."/>
            <person name="van Veen J.A."/>
            <person name="Garbeva P."/>
        </authorList>
    </citation>
    <scope>NUCLEOTIDE SEQUENCE [LARGE SCALE GENOMIC DNA]</scope>
    <source>
        <strain evidence="1 2">Ter282</strain>
    </source>
</reference>